<evidence type="ECO:0000313" key="2">
    <source>
        <dbReference type="EMBL" id="CAI9167526.1"/>
    </source>
</evidence>
<sequence>MMKLRQKVEENSQMLANSPAEVSIAQPAQQKTRMTKLLEPLINEEGTYLNLHNHHIRTLAAKCGLQSPAGSLAGGPPSSYADRKLDGPRAPGRRQPQHMRSLHPGCALRAGPPGLEEGVLYASACKEL</sequence>
<keyword evidence="3" id="KW-1185">Reference proteome</keyword>
<evidence type="ECO:0000313" key="3">
    <source>
        <dbReference type="Proteomes" id="UP001176941"/>
    </source>
</evidence>
<reference evidence="2" key="1">
    <citation type="submission" date="2023-04" db="EMBL/GenBank/DDBJ databases">
        <authorList>
            <consortium name="ELIXIR-Norway"/>
        </authorList>
    </citation>
    <scope>NUCLEOTIDE SEQUENCE [LARGE SCALE GENOMIC DNA]</scope>
</reference>
<feature type="compositionally biased region" description="Basic and acidic residues" evidence="1">
    <location>
        <begin position="1"/>
        <end position="10"/>
    </location>
</feature>
<evidence type="ECO:0000256" key="1">
    <source>
        <dbReference type="SAM" id="MobiDB-lite"/>
    </source>
</evidence>
<protein>
    <submittedName>
        <fullName evidence="2">Uncharacterized protein</fullName>
    </submittedName>
</protein>
<accession>A0ABN8Z3K1</accession>
<dbReference type="EMBL" id="OX459963">
    <property type="protein sequence ID" value="CAI9167526.1"/>
    <property type="molecule type" value="Genomic_DNA"/>
</dbReference>
<organism evidence="2 3">
    <name type="scientific">Rangifer tarandus platyrhynchus</name>
    <name type="common">Svalbard reindeer</name>
    <dbReference type="NCBI Taxonomy" id="3082113"/>
    <lineage>
        <taxon>Eukaryota</taxon>
        <taxon>Metazoa</taxon>
        <taxon>Chordata</taxon>
        <taxon>Craniata</taxon>
        <taxon>Vertebrata</taxon>
        <taxon>Euteleostomi</taxon>
        <taxon>Mammalia</taxon>
        <taxon>Eutheria</taxon>
        <taxon>Laurasiatheria</taxon>
        <taxon>Artiodactyla</taxon>
        <taxon>Ruminantia</taxon>
        <taxon>Pecora</taxon>
        <taxon>Cervidae</taxon>
        <taxon>Odocoileinae</taxon>
        <taxon>Rangifer</taxon>
    </lineage>
</organism>
<dbReference type="Proteomes" id="UP001176941">
    <property type="component" value="Chromosome 27"/>
</dbReference>
<gene>
    <name evidence="2" type="ORF">MRATA1EN1_LOCUS16488</name>
</gene>
<name>A0ABN8Z3K1_RANTA</name>
<feature type="region of interest" description="Disordered" evidence="1">
    <location>
        <begin position="1"/>
        <end position="29"/>
    </location>
</feature>
<proteinExistence type="predicted"/>
<feature type="compositionally biased region" description="Basic residues" evidence="1">
    <location>
        <begin position="91"/>
        <end position="100"/>
    </location>
</feature>
<feature type="region of interest" description="Disordered" evidence="1">
    <location>
        <begin position="66"/>
        <end position="100"/>
    </location>
</feature>